<protein>
    <submittedName>
        <fullName evidence="3">NfeD family protein</fullName>
    </submittedName>
</protein>
<keyword evidence="1" id="KW-0812">Transmembrane</keyword>
<evidence type="ECO:0000256" key="1">
    <source>
        <dbReference type="SAM" id="Phobius"/>
    </source>
</evidence>
<gene>
    <name evidence="3" type="ORF">V1351_04355</name>
</gene>
<dbReference type="Gene3D" id="2.40.50.140">
    <property type="entry name" value="Nucleic acid-binding proteins"/>
    <property type="match status" value="1"/>
</dbReference>
<organism evidence="3 4">
    <name type="scientific">Janibacter alittae</name>
    <dbReference type="NCBI Taxonomy" id="3115209"/>
    <lineage>
        <taxon>Bacteria</taxon>
        <taxon>Bacillati</taxon>
        <taxon>Actinomycetota</taxon>
        <taxon>Actinomycetes</taxon>
        <taxon>Micrococcales</taxon>
        <taxon>Intrasporangiaceae</taxon>
        <taxon>Janibacter</taxon>
    </lineage>
</organism>
<sequence length="134" mass="14447">MATAQPLHPPSLEPDAGDVLSWLADVLGIGWGLLWGLVVPLLVVVAVGLVLTALLWRRYGRSPSISTGADLFPGQIVDLRSAEGTHGQVFVEGSWWSVRSEVPLRAGQDVRITAVERLELLVEPLESSQGKEES</sequence>
<dbReference type="SUPFAM" id="SSF141322">
    <property type="entry name" value="NfeD domain-like"/>
    <property type="match status" value="1"/>
</dbReference>
<feature type="transmembrane region" description="Helical" evidence="1">
    <location>
        <begin position="29"/>
        <end position="56"/>
    </location>
</feature>
<dbReference type="Proteomes" id="UP001382727">
    <property type="component" value="Chromosome"/>
</dbReference>
<keyword evidence="1" id="KW-0472">Membrane</keyword>
<feature type="domain" description="NfeD-like C-terminal" evidence="2">
    <location>
        <begin position="72"/>
        <end position="124"/>
    </location>
</feature>
<name>A0ABZ2MJR2_9MICO</name>
<dbReference type="InterPro" id="IPR012340">
    <property type="entry name" value="NA-bd_OB-fold"/>
</dbReference>
<keyword evidence="4" id="KW-1185">Reference proteome</keyword>
<accession>A0ABZ2MJR2</accession>
<dbReference type="InterPro" id="IPR002810">
    <property type="entry name" value="NfeD-like_C"/>
</dbReference>
<keyword evidence="1" id="KW-1133">Transmembrane helix</keyword>
<evidence type="ECO:0000259" key="2">
    <source>
        <dbReference type="Pfam" id="PF01957"/>
    </source>
</evidence>
<proteinExistence type="predicted"/>
<evidence type="ECO:0000313" key="3">
    <source>
        <dbReference type="EMBL" id="WXB77302.1"/>
    </source>
</evidence>
<reference evidence="3 4" key="1">
    <citation type="submission" date="2024-02" db="EMBL/GenBank/DDBJ databases">
        <title>Janibacter sp. nov., isolated from gut of marine sandworm.</title>
        <authorList>
            <person name="Kim B."/>
            <person name="Jun M.O."/>
            <person name="Shin N.-R."/>
        </authorList>
    </citation>
    <scope>NUCLEOTIDE SEQUENCE [LARGE SCALE GENOMIC DNA]</scope>
    <source>
        <strain evidence="3 4">A1S7</strain>
    </source>
</reference>
<dbReference type="RefSeq" id="WP_338751062.1">
    <property type="nucleotide sequence ID" value="NZ_CP144913.1"/>
</dbReference>
<evidence type="ECO:0000313" key="4">
    <source>
        <dbReference type="Proteomes" id="UP001382727"/>
    </source>
</evidence>
<dbReference type="Pfam" id="PF01957">
    <property type="entry name" value="NfeD"/>
    <property type="match status" value="1"/>
</dbReference>
<dbReference type="EMBL" id="CP144913">
    <property type="protein sequence ID" value="WXB77302.1"/>
    <property type="molecule type" value="Genomic_DNA"/>
</dbReference>